<dbReference type="AlphaFoldDB" id="A0A6C0GJK2"/>
<dbReference type="InterPro" id="IPR036770">
    <property type="entry name" value="Ankyrin_rpt-contain_sf"/>
</dbReference>
<dbReference type="Proteomes" id="UP000480178">
    <property type="component" value="Chromosome"/>
</dbReference>
<organism evidence="5 6">
    <name type="scientific">Rhodocytophaga rosea</name>
    <dbReference type="NCBI Taxonomy" id="2704465"/>
    <lineage>
        <taxon>Bacteria</taxon>
        <taxon>Pseudomonadati</taxon>
        <taxon>Bacteroidota</taxon>
        <taxon>Cytophagia</taxon>
        <taxon>Cytophagales</taxon>
        <taxon>Rhodocytophagaceae</taxon>
        <taxon>Rhodocytophaga</taxon>
    </lineage>
</organism>
<dbReference type="PROSITE" id="PS50088">
    <property type="entry name" value="ANK_REPEAT"/>
    <property type="match status" value="1"/>
</dbReference>
<evidence type="ECO:0000256" key="2">
    <source>
        <dbReference type="ARBA" id="ARBA00023043"/>
    </source>
</evidence>
<dbReference type="PROSITE" id="PS50297">
    <property type="entry name" value="ANK_REP_REGION"/>
    <property type="match status" value="1"/>
</dbReference>
<keyword evidence="4" id="KW-0472">Membrane</keyword>
<dbReference type="EMBL" id="CP048222">
    <property type="protein sequence ID" value="QHT68251.1"/>
    <property type="molecule type" value="Genomic_DNA"/>
</dbReference>
<dbReference type="SMART" id="SM00248">
    <property type="entry name" value="ANK"/>
    <property type="match status" value="4"/>
</dbReference>
<evidence type="ECO:0000313" key="5">
    <source>
        <dbReference type="EMBL" id="QHT68251.1"/>
    </source>
</evidence>
<dbReference type="Gene3D" id="1.25.40.20">
    <property type="entry name" value="Ankyrin repeat-containing domain"/>
    <property type="match status" value="2"/>
</dbReference>
<keyword evidence="4" id="KW-0812">Transmembrane</keyword>
<keyword evidence="4" id="KW-1133">Transmembrane helix</keyword>
<keyword evidence="1" id="KW-0677">Repeat</keyword>
<accession>A0A6C0GJK2</accession>
<gene>
    <name evidence="5" type="ORF">GXP67_17185</name>
</gene>
<feature type="transmembrane region" description="Helical" evidence="4">
    <location>
        <begin position="6"/>
        <end position="25"/>
    </location>
</feature>
<dbReference type="Pfam" id="PF12796">
    <property type="entry name" value="Ank_2"/>
    <property type="match status" value="1"/>
</dbReference>
<dbReference type="PANTHER" id="PTHR24189">
    <property type="entry name" value="MYOTROPHIN"/>
    <property type="match status" value="1"/>
</dbReference>
<proteinExistence type="predicted"/>
<evidence type="ECO:0000256" key="1">
    <source>
        <dbReference type="ARBA" id="ARBA00022737"/>
    </source>
</evidence>
<dbReference type="PANTHER" id="PTHR24189:SF50">
    <property type="entry name" value="ANKYRIN REPEAT AND SOCS BOX PROTEIN 2"/>
    <property type="match status" value="1"/>
</dbReference>
<dbReference type="KEGG" id="rhoz:GXP67_17185"/>
<dbReference type="InterPro" id="IPR050745">
    <property type="entry name" value="Multifunctional_regulatory"/>
</dbReference>
<evidence type="ECO:0000256" key="4">
    <source>
        <dbReference type="SAM" id="Phobius"/>
    </source>
</evidence>
<name>A0A6C0GJK2_9BACT</name>
<feature type="transmembrane region" description="Helical" evidence="4">
    <location>
        <begin position="63"/>
        <end position="86"/>
    </location>
</feature>
<evidence type="ECO:0000313" key="6">
    <source>
        <dbReference type="Proteomes" id="UP000480178"/>
    </source>
</evidence>
<keyword evidence="6" id="KW-1185">Reference proteome</keyword>
<sequence length="315" mass="33897">MMVKIIWTLIGINTLLFLAALWQAVTKTSDPAGNAMASAFTSIIGIGLFISICLMMISRHPLVLVVAGLLSCGPILIGVSLISSLIDGFKPAKPQEPIPAQAYFSSENQIALAKAISSGDTVLIRDMVTKGADVNAIEQGNATPLQFALYQIQINDFNEATIRESIRTLIALGANPDSGLAEAVKIVSAETIRVFLENGADPNLADEFGDPLLFGAGAYGKPGVLHAFVENGAHINVFNNDGWTPLMRLAYYGNWDSMIYLLEKGADYKHIGPDGKSVESLLKEYYTKNGAAPDNLPEAYIAVCKRFKNQGIVIY</sequence>
<dbReference type="RefSeq" id="WP_162444266.1">
    <property type="nucleotide sequence ID" value="NZ_CP048222.1"/>
</dbReference>
<dbReference type="InterPro" id="IPR002110">
    <property type="entry name" value="Ankyrin_rpt"/>
</dbReference>
<feature type="transmembrane region" description="Helical" evidence="4">
    <location>
        <begin position="37"/>
        <end position="57"/>
    </location>
</feature>
<protein>
    <submittedName>
        <fullName evidence="5">Uncharacterized protein</fullName>
    </submittedName>
</protein>
<dbReference type="SUPFAM" id="SSF48403">
    <property type="entry name" value="Ankyrin repeat"/>
    <property type="match status" value="1"/>
</dbReference>
<evidence type="ECO:0000256" key="3">
    <source>
        <dbReference type="PROSITE-ProRule" id="PRU00023"/>
    </source>
</evidence>
<keyword evidence="2 3" id="KW-0040">ANK repeat</keyword>
<feature type="repeat" description="ANK" evidence="3">
    <location>
        <begin position="241"/>
        <end position="267"/>
    </location>
</feature>
<reference evidence="5 6" key="1">
    <citation type="submission" date="2020-01" db="EMBL/GenBank/DDBJ databases">
        <authorList>
            <person name="Kim M.K."/>
        </authorList>
    </citation>
    <scope>NUCLEOTIDE SEQUENCE [LARGE SCALE GENOMIC DNA]</scope>
    <source>
        <strain evidence="5 6">172606-1</strain>
    </source>
</reference>